<dbReference type="CDD" id="cd02961">
    <property type="entry name" value="PDI_a_family"/>
    <property type="match status" value="1"/>
</dbReference>
<accession>A0A836BXT4</accession>
<dbReference type="OrthoDB" id="540281at2759"/>
<dbReference type="InterPro" id="IPR036249">
    <property type="entry name" value="Thioredoxin-like_sf"/>
</dbReference>
<organism evidence="1 2">
    <name type="scientific">Edaphochlamys debaryana</name>
    <dbReference type="NCBI Taxonomy" id="47281"/>
    <lineage>
        <taxon>Eukaryota</taxon>
        <taxon>Viridiplantae</taxon>
        <taxon>Chlorophyta</taxon>
        <taxon>core chlorophytes</taxon>
        <taxon>Chlorophyceae</taxon>
        <taxon>CS clade</taxon>
        <taxon>Chlamydomonadales</taxon>
        <taxon>Chlamydomonadales incertae sedis</taxon>
        <taxon>Edaphochlamys</taxon>
    </lineage>
</organism>
<dbReference type="Gene3D" id="3.40.30.10">
    <property type="entry name" value="Glutaredoxin"/>
    <property type="match status" value="1"/>
</dbReference>
<dbReference type="EMBL" id="JAEHOE010000052">
    <property type="protein sequence ID" value="KAG2491544.1"/>
    <property type="molecule type" value="Genomic_DNA"/>
</dbReference>
<dbReference type="SUPFAM" id="SSF52833">
    <property type="entry name" value="Thioredoxin-like"/>
    <property type="match status" value="1"/>
</dbReference>
<name>A0A836BXT4_9CHLO</name>
<sequence length="256" mass="26681">MLALSSTTSTQLADVPTSEPTILARTLVGAAVAFSAIYALLSPATSAPATVSFPPPSLAGGPAPPPLPSPLPATASAAAAPASPLAPAAFVAPTRAHPSYPSLRLLRTPDQFDAFVLAANRAGYLAVVLFHAPWCEASGRMEAELNRLSRLFTSRRIVFARVDCAMKARRSGSSSPGVSPTASVDDQGNLGAAAGGFGGGALSLGLQRCDLTQLHRIHKTPTVRMYYSNNCVDEVIGCRPIEFRQACSDVCFKFKL</sequence>
<protein>
    <recommendedName>
        <fullName evidence="3">Thioredoxin domain-containing protein</fullName>
    </recommendedName>
</protein>
<keyword evidence="2" id="KW-1185">Reference proteome</keyword>
<reference evidence="1" key="1">
    <citation type="journal article" date="2020" name="bioRxiv">
        <title>Comparative genomics of Chlamydomonas.</title>
        <authorList>
            <person name="Craig R.J."/>
            <person name="Hasan A.R."/>
            <person name="Ness R.W."/>
            <person name="Keightley P.D."/>
        </authorList>
    </citation>
    <scope>NUCLEOTIDE SEQUENCE</scope>
    <source>
        <strain evidence="1">CCAP 11/70</strain>
    </source>
</reference>
<gene>
    <name evidence="1" type="ORF">HYH03_010115</name>
</gene>
<evidence type="ECO:0008006" key="3">
    <source>
        <dbReference type="Google" id="ProtNLM"/>
    </source>
</evidence>
<proteinExistence type="predicted"/>
<comment type="caution">
    <text evidence="1">The sequence shown here is derived from an EMBL/GenBank/DDBJ whole genome shotgun (WGS) entry which is preliminary data.</text>
</comment>
<dbReference type="AlphaFoldDB" id="A0A836BXT4"/>
<evidence type="ECO:0000313" key="1">
    <source>
        <dbReference type="EMBL" id="KAG2491544.1"/>
    </source>
</evidence>
<evidence type="ECO:0000313" key="2">
    <source>
        <dbReference type="Proteomes" id="UP000612055"/>
    </source>
</evidence>
<dbReference type="Proteomes" id="UP000612055">
    <property type="component" value="Unassembled WGS sequence"/>
</dbReference>